<protein>
    <submittedName>
        <fullName evidence="2">Uncharacterized protein</fullName>
    </submittedName>
</protein>
<evidence type="ECO:0000313" key="2">
    <source>
        <dbReference type="EMBL" id="SVD31252.1"/>
    </source>
</evidence>
<feature type="non-terminal residue" evidence="2">
    <location>
        <position position="56"/>
    </location>
</feature>
<dbReference type="EMBL" id="UINC01142735">
    <property type="protein sequence ID" value="SVD31252.1"/>
    <property type="molecule type" value="Genomic_DNA"/>
</dbReference>
<evidence type="ECO:0000256" key="1">
    <source>
        <dbReference type="SAM" id="MobiDB-lite"/>
    </source>
</evidence>
<reference evidence="2" key="1">
    <citation type="submission" date="2018-05" db="EMBL/GenBank/DDBJ databases">
        <authorList>
            <person name="Lanie J.A."/>
            <person name="Ng W.-L."/>
            <person name="Kazmierczak K.M."/>
            <person name="Andrzejewski T.M."/>
            <person name="Davidsen T.M."/>
            <person name="Wayne K.J."/>
            <person name="Tettelin H."/>
            <person name="Glass J.I."/>
            <person name="Rusch D."/>
            <person name="Podicherti R."/>
            <person name="Tsui H.-C.T."/>
            <person name="Winkler M.E."/>
        </authorList>
    </citation>
    <scope>NUCLEOTIDE SEQUENCE</scope>
</reference>
<gene>
    <name evidence="2" type="ORF">METZ01_LOCUS384106</name>
</gene>
<organism evidence="2">
    <name type="scientific">marine metagenome</name>
    <dbReference type="NCBI Taxonomy" id="408172"/>
    <lineage>
        <taxon>unclassified sequences</taxon>
        <taxon>metagenomes</taxon>
        <taxon>ecological metagenomes</taxon>
    </lineage>
</organism>
<accession>A0A382UB18</accession>
<proteinExistence type="predicted"/>
<feature type="region of interest" description="Disordered" evidence="1">
    <location>
        <begin position="31"/>
        <end position="56"/>
    </location>
</feature>
<dbReference type="AlphaFoldDB" id="A0A382UB18"/>
<name>A0A382UB18_9ZZZZ</name>
<sequence>MFRSAPALAVLCSLWLPLCSSDQLFANTTAISRQDDGSSQRQRSQAPKPATRKKVT</sequence>